<name>A0A167AZX9_COLIC</name>
<reference evidence="2 3" key="1">
    <citation type="submission" date="2015-06" db="EMBL/GenBank/DDBJ databases">
        <title>Survival trade-offs in plant roots during colonization by closely related pathogenic and mutualistic fungi.</title>
        <authorList>
            <person name="Hacquard S."/>
            <person name="Kracher B."/>
            <person name="Hiruma K."/>
            <person name="Weinman A."/>
            <person name="Muench P."/>
            <person name="Garrido Oter R."/>
            <person name="Ver Loren van Themaat E."/>
            <person name="Dallerey J.-F."/>
            <person name="Damm U."/>
            <person name="Henrissat B."/>
            <person name="Lespinet O."/>
            <person name="Thon M."/>
            <person name="Kemen E."/>
            <person name="McHardy A.C."/>
            <person name="Schulze-Lefert P."/>
            <person name="O'Connell R.J."/>
        </authorList>
    </citation>
    <scope>NUCLEOTIDE SEQUENCE [LARGE SCALE GENOMIC DNA]</scope>
    <source>
        <strain evidence="2 3">MAFF 238704</strain>
    </source>
</reference>
<keyword evidence="3" id="KW-1185">Reference proteome</keyword>
<evidence type="ECO:0000256" key="1">
    <source>
        <dbReference type="SAM" id="MobiDB-lite"/>
    </source>
</evidence>
<dbReference type="EMBL" id="LFIW01001818">
    <property type="protein sequence ID" value="KZL80727.1"/>
    <property type="molecule type" value="Genomic_DNA"/>
</dbReference>
<sequence>MVLTFRKSSHFLSKVKCYYREKTRARLDRTKSRLRKRGRPRKGQRIAVRQSPRVNTAYLSQKEKDY</sequence>
<dbReference type="Proteomes" id="UP000076584">
    <property type="component" value="Unassembled WGS sequence"/>
</dbReference>
<organism evidence="2 3">
    <name type="scientific">Colletotrichum incanum</name>
    <name type="common">Soybean anthracnose fungus</name>
    <dbReference type="NCBI Taxonomy" id="1573173"/>
    <lineage>
        <taxon>Eukaryota</taxon>
        <taxon>Fungi</taxon>
        <taxon>Dikarya</taxon>
        <taxon>Ascomycota</taxon>
        <taxon>Pezizomycotina</taxon>
        <taxon>Sordariomycetes</taxon>
        <taxon>Hypocreomycetidae</taxon>
        <taxon>Glomerellales</taxon>
        <taxon>Glomerellaceae</taxon>
        <taxon>Colletotrichum</taxon>
        <taxon>Colletotrichum spaethianum species complex</taxon>
    </lineage>
</organism>
<feature type="compositionally biased region" description="Basic residues" evidence="1">
    <location>
        <begin position="32"/>
        <end position="44"/>
    </location>
</feature>
<proteinExistence type="predicted"/>
<protein>
    <submittedName>
        <fullName evidence="2">Uncharacterized protein</fullName>
    </submittedName>
</protein>
<accession>A0A167AZX9</accession>
<feature type="region of interest" description="Disordered" evidence="1">
    <location>
        <begin position="28"/>
        <end position="66"/>
    </location>
</feature>
<evidence type="ECO:0000313" key="2">
    <source>
        <dbReference type="EMBL" id="KZL80727.1"/>
    </source>
</evidence>
<dbReference type="AlphaFoldDB" id="A0A167AZX9"/>
<gene>
    <name evidence="2" type="ORF">CI238_11351</name>
</gene>
<comment type="caution">
    <text evidence="2">The sequence shown here is derived from an EMBL/GenBank/DDBJ whole genome shotgun (WGS) entry which is preliminary data.</text>
</comment>
<evidence type="ECO:0000313" key="3">
    <source>
        <dbReference type="Proteomes" id="UP000076584"/>
    </source>
</evidence>